<dbReference type="AlphaFoldDB" id="A0A9P8TM51"/>
<evidence type="ECO:0000256" key="2">
    <source>
        <dbReference type="SAM" id="SignalP"/>
    </source>
</evidence>
<sequence length="78" mass="7486">MGSVTSMILQPVQVLLHCWSLLLFAGTPVVADAVGSAAVAAVVVMPVVAVVTPAVVAAVASVVEAAAVAVLAGFAAGC</sequence>
<comment type="caution">
    <text evidence="3">The sequence shown here is derived from an EMBL/GenBank/DDBJ whole genome shotgun (WGS) entry which is preliminary data.</text>
</comment>
<protein>
    <recommendedName>
        <fullName evidence="5">Secreted peptide</fullName>
    </recommendedName>
</protein>
<dbReference type="EMBL" id="JAEUBG010002963">
    <property type="protein sequence ID" value="KAH3683765.1"/>
    <property type="molecule type" value="Genomic_DNA"/>
</dbReference>
<evidence type="ECO:0000313" key="3">
    <source>
        <dbReference type="EMBL" id="KAH3683765.1"/>
    </source>
</evidence>
<organism evidence="3 4">
    <name type="scientific">Wickerhamomyces pijperi</name>
    <name type="common">Yeast</name>
    <name type="synonym">Pichia pijperi</name>
    <dbReference type="NCBI Taxonomy" id="599730"/>
    <lineage>
        <taxon>Eukaryota</taxon>
        <taxon>Fungi</taxon>
        <taxon>Dikarya</taxon>
        <taxon>Ascomycota</taxon>
        <taxon>Saccharomycotina</taxon>
        <taxon>Saccharomycetes</taxon>
        <taxon>Phaffomycetales</taxon>
        <taxon>Wickerhamomycetaceae</taxon>
        <taxon>Wickerhamomyces</taxon>
    </lineage>
</organism>
<name>A0A9P8TM51_WICPI</name>
<reference evidence="3" key="2">
    <citation type="submission" date="2021-01" db="EMBL/GenBank/DDBJ databases">
        <authorList>
            <person name="Schikora-Tamarit M.A."/>
        </authorList>
    </citation>
    <scope>NUCLEOTIDE SEQUENCE</scope>
    <source>
        <strain evidence="3">CBS2887</strain>
    </source>
</reference>
<keyword evidence="1" id="KW-0812">Transmembrane</keyword>
<feature type="chain" id="PRO_5040170947" description="Secreted peptide" evidence="2">
    <location>
        <begin position="32"/>
        <end position="78"/>
    </location>
</feature>
<keyword evidence="2" id="KW-0732">Signal</keyword>
<gene>
    <name evidence="3" type="ORF">WICPIJ_005284</name>
</gene>
<feature type="transmembrane region" description="Helical" evidence="1">
    <location>
        <begin position="43"/>
        <end position="76"/>
    </location>
</feature>
<reference evidence="3" key="1">
    <citation type="journal article" date="2021" name="Open Biol.">
        <title>Shared evolutionary footprints suggest mitochondrial oxidative damage underlies multiple complex I losses in fungi.</title>
        <authorList>
            <person name="Schikora-Tamarit M.A."/>
            <person name="Marcet-Houben M."/>
            <person name="Nosek J."/>
            <person name="Gabaldon T."/>
        </authorList>
    </citation>
    <scope>NUCLEOTIDE SEQUENCE</scope>
    <source>
        <strain evidence="3">CBS2887</strain>
    </source>
</reference>
<evidence type="ECO:0008006" key="5">
    <source>
        <dbReference type="Google" id="ProtNLM"/>
    </source>
</evidence>
<keyword evidence="4" id="KW-1185">Reference proteome</keyword>
<keyword evidence="1" id="KW-1133">Transmembrane helix</keyword>
<dbReference type="Proteomes" id="UP000774326">
    <property type="component" value="Unassembled WGS sequence"/>
</dbReference>
<keyword evidence="1" id="KW-0472">Membrane</keyword>
<accession>A0A9P8TM51</accession>
<feature type="signal peptide" evidence="2">
    <location>
        <begin position="1"/>
        <end position="31"/>
    </location>
</feature>
<evidence type="ECO:0000256" key="1">
    <source>
        <dbReference type="SAM" id="Phobius"/>
    </source>
</evidence>
<evidence type="ECO:0000313" key="4">
    <source>
        <dbReference type="Proteomes" id="UP000774326"/>
    </source>
</evidence>
<proteinExistence type="predicted"/>